<organism evidence="1">
    <name type="scientific">Anopheles atroparvus</name>
    <name type="common">European mosquito</name>
    <dbReference type="NCBI Taxonomy" id="41427"/>
    <lineage>
        <taxon>Eukaryota</taxon>
        <taxon>Metazoa</taxon>
        <taxon>Ecdysozoa</taxon>
        <taxon>Arthropoda</taxon>
        <taxon>Hexapoda</taxon>
        <taxon>Insecta</taxon>
        <taxon>Pterygota</taxon>
        <taxon>Neoptera</taxon>
        <taxon>Endopterygota</taxon>
        <taxon>Diptera</taxon>
        <taxon>Nematocera</taxon>
        <taxon>Culicoidea</taxon>
        <taxon>Culicidae</taxon>
        <taxon>Anophelinae</taxon>
        <taxon>Anopheles</taxon>
    </lineage>
</organism>
<sequence>MDDAYRANPSSNTLIASDAYCGFLLVLLLKLPLLSNGNTVRAARGSQQPLMPWRSRKLNSCGKQYGGGFIDAAASGSPDASGREARANERTHHFIEPLWEMMPSSTRRFPIEIEERP</sequence>
<name>A0A182JBC6_ANOAO</name>
<proteinExistence type="predicted"/>
<dbReference type="AlphaFoldDB" id="A0A182JBC6"/>
<protein>
    <submittedName>
        <fullName evidence="1">Uncharacterized protein</fullName>
    </submittedName>
</protein>
<reference evidence="1" key="1">
    <citation type="submission" date="2022-08" db="UniProtKB">
        <authorList>
            <consortium name="EnsemblMetazoa"/>
        </authorList>
    </citation>
    <scope>IDENTIFICATION</scope>
    <source>
        <strain evidence="1">EBRO</strain>
    </source>
</reference>
<evidence type="ECO:0000313" key="1">
    <source>
        <dbReference type="EnsemblMetazoa" id="AATE014899-PA.1"/>
    </source>
</evidence>
<dbReference type="VEuPathDB" id="VectorBase:AATE014899"/>
<accession>A0A182JBC6</accession>
<dbReference type="EnsemblMetazoa" id="AATE014899-RA">
    <property type="protein sequence ID" value="AATE014899-PA.1"/>
    <property type="gene ID" value="AATE014899"/>
</dbReference>